<reference evidence="1" key="1">
    <citation type="journal article" date="2019" name="Sci. Rep.">
        <title>Draft genome of Tanacetum cinerariifolium, the natural source of mosquito coil.</title>
        <authorList>
            <person name="Yamashiro T."/>
            <person name="Shiraishi A."/>
            <person name="Satake H."/>
            <person name="Nakayama K."/>
        </authorList>
    </citation>
    <scope>NUCLEOTIDE SEQUENCE</scope>
</reference>
<accession>A0A699HMN5</accession>
<protein>
    <submittedName>
        <fullName evidence="1">Uncharacterized protein</fullName>
    </submittedName>
</protein>
<comment type="caution">
    <text evidence="1">The sequence shown here is derived from an EMBL/GenBank/DDBJ whole genome shotgun (WGS) entry which is preliminary data.</text>
</comment>
<name>A0A699HMN5_TANCI</name>
<sequence length="197" mass="22535">MAILEGEGLSLDEEEAVPEGQHHAVLVVDIAVSEPLGLGYRVARRRALESIEEIAPSTFTIILVVPSPKALPMATSATTISVDKDQFIKAGMQLELHGSILHDHTQRLDALPPTLVVDINRDVRELYTRSRRVRDEIFLQRYRFRSLKQEQERATVILELCGGQYWHWRQRQGMLIPEWKICHRLGCMCLNTHTFDL</sequence>
<gene>
    <name evidence="1" type="ORF">Tci_383914</name>
</gene>
<proteinExistence type="predicted"/>
<dbReference type="EMBL" id="BKCJ010153251">
    <property type="protein sequence ID" value="GEY11940.1"/>
    <property type="molecule type" value="Genomic_DNA"/>
</dbReference>
<dbReference type="AlphaFoldDB" id="A0A699HMN5"/>
<organism evidence="1">
    <name type="scientific">Tanacetum cinerariifolium</name>
    <name type="common">Dalmatian daisy</name>
    <name type="synonym">Chrysanthemum cinerariifolium</name>
    <dbReference type="NCBI Taxonomy" id="118510"/>
    <lineage>
        <taxon>Eukaryota</taxon>
        <taxon>Viridiplantae</taxon>
        <taxon>Streptophyta</taxon>
        <taxon>Embryophyta</taxon>
        <taxon>Tracheophyta</taxon>
        <taxon>Spermatophyta</taxon>
        <taxon>Magnoliopsida</taxon>
        <taxon>eudicotyledons</taxon>
        <taxon>Gunneridae</taxon>
        <taxon>Pentapetalae</taxon>
        <taxon>asterids</taxon>
        <taxon>campanulids</taxon>
        <taxon>Asterales</taxon>
        <taxon>Asteraceae</taxon>
        <taxon>Asteroideae</taxon>
        <taxon>Anthemideae</taxon>
        <taxon>Anthemidinae</taxon>
        <taxon>Tanacetum</taxon>
    </lineage>
</organism>
<evidence type="ECO:0000313" key="1">
    <source>
        <dbReference type="EMBL" id="GEY11940.1"/>
    </source>
</evidence>